<reference evidence="2" key="1">
    <citation type="submission" date="2025-08" db="UniProtKB">
        <authorList>
            <consortium name="RefSeq"/>
        </authorList>
    </citation>
    <scope>IDENTIFICATION</scope>
</reference>
<dbReference type="KEGG" id="aplc:110990704"/>
<evidence type="ECO:0000313" key="1">
    <source>
        <dbReference type="Proteomes" id="UP000694845"/>
    </source>
</evidence>
<protein>
    <submittedName>
        <fullName evidence="2">Uncharacterized protein LOC110990704</fullName>
    </submittedName>
</protein>
<proteinExistence type="predicted"/>
<dbReference type="GeneID" id="110990704"/>
<organism evidence="1 2">
    <name type="scientific">Acanthaster planci</name>
    <name type="common">Crown-of-thorns starfish</name>
    <dbReference type="NCBI Taxonomy" id="133434"/>
    <lineage>
        <taxon>Eukaryota</taxon>
        <taxon>Metazoa</taxon>
        <taxon>Echinodermata</taxon>
        <taxon>Eleutherozoa</taxon>
        <taxon>Asterozoa</taxon>
        <taxon>Asteroidea</taxon>
        <taxon>Valvatacea</taxon>
        <taxon>Valvatida</taxon>
        <taxon>Acanthasteridae</taxon>
        <taxon>Acanthaster</taxon>
    </lineage>
</organism>
<keyword evidence="1" id="KW-1185">Reference proteome</keyword>
<name>A0A8B8A2A2_ACAPL</name>
<accession>A0A8B8A2A2</accession>
<evidence type="ECO:0000313" key="2">
    <source>
        <dbReference type="RefSeq" id="XP_022111492.1"/>
    </source>
</evidence>
<sequence length="142" mass="16196">MYMYKEGKNYSSSSVGVDWKGNRESAPGVLHLIRWTILLRLLSLDGASGWDGKMGTNAHEILLDCEPVIGEDQVSSLQMVVETTLPSYMYISSAFSRRGEFNLSQSKRTFEKNGCKRSSFFDLKVYSLRMPGYVSLRYRWKG</sequence>
<dbReference type="AlphaFoldDB" id="A0A8B8A2A2"/>
<gene>
    <name evidence="2" type="primary">LOC110990704</name>
</gene>
<dbReference type="Proteomes" id="UP000694845">
    <property type="component" value="Unplaced"/>
</dbReference>
<dbReference type="RefSeq" id="XP_022111492.1">
    <property type="nucleotide sequence ID" value="XM_022255800.1"/>
</dbReference>